<feature type="compositionally biased region" description="Basic and acidic residues" evidence="11">
    <location>
        <begin position="619"/>
        <end position="632"/>
    </location>
</feature>
<evidence type="ECO:0000256" key="1">
    <source>
        <dbReference type="ARBA" id="ARBA00004141"/>
    </source>
</evidence>
<dbReference type="PRINTS" id="PR00762">
    <property type="entry name" value="CLCHANNEL"/>
</dbReference>
<evidence type="ECO:0000313" key="14">
    <source>
        <dbReference type="EMBL" id="RZU43174.1"/>
    </source>
</evidence>
<dbReference type="InterPro" id="IPR014743">
    <property type="entry name" value="Cl-channel_core"/>
</dbReference>
<comment type="subcellular location">
    <subcellularLocation>
        <location evidence="1">Membrane</location>
        <topology evidence="1">Multi-pass membrane protein</topology>
    </subcellularLocation>
</comment>
<feature type="transmembrane region" description="Helical" evidence="12">
    <location>
        <begin position="200"/>
        <end position="218"/>
    </location>
</feature>
<dbReference type="PROSITE" id="PS51371">
    <property type="entry name" value="CBS"/>
    <property type="match status" value="1"/>
</dbReference>
<evidence type="ECO:0000256" key="5">
    <source>
        <dbReference type="ARBA" id="ARBA00023065"/>
    </source>
</evidence>
<dbReference type="PANTHER" id="PTHR43427:SF6">
    <property type="entry name" value="CHLORIDE CHANNEL PROTEIN CLC-E"/>
    <property type="match status" value="1"/>
</dbReference>
<name>A0A4Q7Z033_9BACT</name>
<gene>
    <name evidence="14" type="ORF">BDD14_4805</name>
</gene>
<dbReference type="CDD" id="cd02205">
    <property type="entry name" value="CBS_pair_SF"/>
    <property type="match status" value="1"/>
</dbReference>
<feature type="transmembrane region" description="Helical" evidence="12">
    <location>
        <begin position="163"/>
        <end position="188"/>
    </location>
</feature>
<organism evidence="14 15">
    <name type="scientific">Edaphobacter modestus</name>
    <dbReference type="NCBI Taxonomy" id="388466"/>
    <lineage>
        <taxon>Bacteria</taxon>
        <taxon>Pseudomonadati</taxon>
        <taxon>Acidobacteriota</taxon>
        <taxon>Terriglobia</taxon>
        <taxon>Terriglobales</taxon>
        <taxon>Acidobacteriaceae</taxon>
        <taxon>Edaphobacter</taxon>
    </lineage>
</organism>
<feature type="transmembrane region" description="Helical" evidence="12">
    <location>
        <begin position="66"/>
        <end position="87"/>
    </location>
</feature>
<dbReference type="InterPro" id="IPR001807">
    <property type="entry name" value="ClC"/>
</dbReference>
<keyword evidence="15" id="KW-1185">Reference proteome</keyword>
<reference evidence="14 15" key="1">
    <citation type="submission" date="2019-02" db="EMBL/GenBank/DDBJ databases">
        <title>Genomic Encyclopedia of Archaeal and Bacterial Type Strains, Phase II (KMG-II): from individual species to whole genera.</title>
        <authorList>
            <person name="Goeker M."/>
        </authorList>
    </citation>
    <scope>NUCLEOTIDE SEQUENCE [LARGE SCALE GENOMIC DNA]</scope>
    <source>
        <strain evidence="14 15">DSM 18101</strain>
    </source>
</reference>
<accession>A0A4Q7Z033</accession>
<evidence type="ECO:0000256" key="11">
    <source>
        <dbReference type="SAM" id="MobiDB-lite"/>
    </source>
</evidence>
<feature type="transmembrane region" description="Helical" evidence="12">
    <location>
        <begin position="312"/>
        <end position="332"/>
    </location>
</feature>
<dbReference type="GO" id="GO:0005254">
    <property type="term" value="F:chloride channel activity"/>
    <property type="evidence" value="ECO:0007669"/>
    <property type="project" value="UniProtKB-KW"/>
</dbReference>
<evidence type="ECO:0000256" key="8">
    <source>
        <dbReference type="ARBA" id="ARBA00023214"/>
    </source>
</evidence>
<dbReference type="PANTHER" id="PTHR43427">
    <property type="entry name" value="CHLORIDE CHANNEL PROTEIN CLC-E"/>
    <property type="match status" value="1"/>
</dbReference>
<evidence type="ECO:0000259" key="13">
    <source>
        <dbReference type="PROSITE" id="PS51371"/>
    </source>
</evidence>
<dbReference type="EMBL" id="SHKW01000001">
    <property type="protein sequence ID" value="RZU43174.1"/>
    <property type="molecule type" value="Genomic_DNA"/>
</dbReference>
<dbReference type="InterPro" id="IPR050368">
    <property type="entry name" value="ClC-type_chloride_channel"/>
</dbReference>
<protein>
    <submittedName>
        <fullName evidence="14">H+/Cl-antiporter ClcA</fullName>
    </submittedName>
</protein>
<dbReference type="Pfam" id="PF00571">
    <property type="entry name" value="CBS"/>
    <property type="match status" value="1"/>
</dbReference>
<evidence type="ECO:0000256" key="7">
    <source>
        <dbReference type="ARBA" id="ARBA00023173"/>
    </source>
</evidence>
<keyword evidence="7" id="KW-0869">Chloride channel</keyword>
<feature type="region of interest" description="Disordered" evidence="11">
    <location>
        <begin position="613"/>
        <end position="646"/>
    </location>
</feature>
<evidence type="ECO:0000256" key="2">
    <source>
        <dbReference type="ARBA" id="ARBA00022448"/>
    </source>
</evidence>
<keyword evidence="4 12" id="KW-1133">Transmembrane helix</keyword>
<dbReference type="Proteomes" id="UP000292958">
    <property type="component" value="Unassembled WGS sequence"/>
</dbReference>
<comment type="caution">
    <text evidence="14">The sequence shown here is derived from an EMBL/GenBank/DDBJ whole genome shotgun (WGS) entry which is preliminary data.</text>
</comment>
<evidence type="ECO:0000256" key="12">
    <source>
        <dbReference type="SAM" id="Phobius"/>
    </source>
</evidence>
<dbReference type="InterPro" id="IPR000644">
    <property type="entry name" value="CBS_dom"/>
</dbReference>
<keyword evidence="8" id="KW-0868">Chloride</keyword>
<evidence type="ECO:0000256" key="4">
    <source>
        <dbReference type="ARBA" id="ARBA00022989"/>
    </source>
</evidence>
<evidence type="ECO:0000313" key="15">
    <source>
        <dbReference type="Proteomes" id="UP000292958"/>
    </source>
</evidence>
<keyword evidence="9" id="KW-0407">Ion channel</keyword>
<dbReference type="GO" id="GO:0034707">
    <property type="term" value="C:chloride channel complex"/>
    <property type="evidence" value="ECO:0007669"/>
    <property type="project" value="UniProtKB-KW"/>
</dbReference>
<sequence>MSAPGDRLRDYSVDARVLYVSVLAAVLGAVSSVLAWALLELIALATNLFYYQRFSFVEVEPSGHHMGWWVAFIPVIGGLIVGLIARFGSPKVRGHGMPEAVEVIVFQRGRVQPRVAILKPLATAISIGSGGPFGAEGPVIITGGAVGSVLGQLLPVTDCERTVLMVAGASAGMAAAFSCPMAATLLAVELLLFEWRPRSLVPVAIACITAGAIRRLLLGPGPIFLMQPTVVAMHHAAMLGALLMGMLAALLTTGLSRAIHFFETKFESLPIHWMWWPALGGIVVGLGGLIFPQSLGVGYDVIRQLLNEQVTWKLLAGILLIKSFIWVVALGSETAGGILAPLLMIGGAMGVAVGHLLTPISPGAWAVVGMTSIIAASLGAPLTAAMFAVELTHNGGLMLPVLLACVTAYAISALLQPRSMLTESLSRKGLHLSREYGVDPLETVMVREVMHTSVFALPASATRQDAMDWLAKMNKRGGEAWAHWQRIFPLLGEGGGIKAILTRGQMITAAEAGDPSAPLIKDGISNPVAVGPWETLRSVAEKMAESKLRSFPVTNDDGELVGILNIEDLLEARGKASLRDRERQRILRLRWPFAQHENTAPFLDHLVDSAYESANRHGRTGDRRTAGDRALSDDSEATAMTTHAEK</sequence>
<dbReference type="Pfam" id="PF00654">
    <property type="entry name" value="Voltage_CLC"/>
    <property type="match status" value="1"/>
</dbReference>
<dbReference type="RefSeq" id="WP_130421530.1">
    <property type="nucleotide sequence ID" value="NZ_SHKW01000001.1"/>
</dbReference>
<feature type="transmembrane region" description="Helical" evidence="12">
    <location>
        <begin position="338"/>
        <end position="357"/>
    </location>
</feature>
<keyword evidence="6 12" id="KW-0472">Membrane</keyword>
<feature type="transmembrane region" description="Helical" evidence="12">
    <location>
        <begin position="273"/>
        <end position="291"/>
    </location>
</feature>
<dbReference type="AlphaFoldDB" id="A0A4Q7Z033"/>
<dbReference type="SUPFAM" id="SSF81340">
    <property type="entry name" value="Clc chloride channel"/>
    <property type="match status" value="1"/>
</dbReference>
<evidence type="ECO:0000256" key="9">
    <source>
        <dbReference type="ARBA" id="ARBA00023303"/>
    </source>
</evidence>
<feature type="transmembrane region" description="Helical" evidence="12">
    <location>
        <begin position="395"/>
        <end position="415"/>
    </location>
</feature>
<feature type="transmembrane region" description="Helical" evidence="12">
    <location>
        <begin position="17"/>
        <end position="46"/>
    </location>
</feature>
<dbReference type="SMART" id="SM00116">
    <property type="entry name" value="CBS"/>
    <property type="match status" value="1"/>
</dbReference>
<dbReference type="OrthoDB" id="9812438at2"/>
<keyword evidence="5" id="KW-0406">Ion transport</keyword>
<feature type="domain" description="CBS" evidence="13">
    <location>
        <begin position="523"/>
        <end position="581"/>
    </location>
</feature>
<feature type="transmembrane region" description="Helical" evidence="12">
    <location>
        <begin position="230"/>
        <end position="253"/>
    </location>
</feature>
<keyword evidence="2" id="KW-0813">Transport</keyword>
<keyword evidence="10" id="KW-0129">CBS domain</keyword>
<evidence type="ECO:0000256" key="6">
    <source>
        <dbReference type="ARBA" id="ARBA00023136"/>
    </source>
</evidence>
<dbReference type="InterPro" id="IPR046342">
    <property type="entry name" value="CBS_dom_sf"/>
</dbReference>
<dbReference type="Gene3D" id="1.10.3080.10">
    <property type="entry name" value="Clc chloride channel"/>
    <property type="match status" value="1"/>
</dbReference>
<feature type="transmembrane region" description="Helical" evidence="12">
    <location>
        <begin position="364"/>
        <end position="389"/>
    </location>
</feature>
<dbReference type="CDD" id="cd00400">
    <property type="entry name" value="Voltage_gated_ClC"/>
    <property type="match status" value="1"/>
</dbReference>
<dbReference type="Gene3D" id="3.10.580.10">
    <property type="entry name" value="CBS-domain"/>
    <property type="match status" value="1"/>
</dbReference>
<keyword evidence="3 12" id="KW-0812">Transmembrane</keyword>
<evidence type="ECO:0000256" key="10">
    <source>
        <dbReference type="PROSITE-ProRule" id="PRU00703"/>
    </source>
</evidence>
<dbReference type="SUPFAM" id="SSF54631">
    <property type="entry name" value="CBS-domain pair"/>
    <property type="match status" value="1"/>
</dbReference>
<evidence type="ECO:0000256" key="3">
    <source>
        <dbReference type="ARBA" id="ARBA00022692"/>
    </source>
</evidence>
<proteinExistence type="predicted"/>